<evidence type="ECO:0000313" key="2">
    <source>
        <dbReference type="Proteomes" id="UP000286974"/>
    </source>
</evidence>
<reference evidence="1 2" key="1">
    <citation type="submission" date="2017-11" db="EMBL/GenBank/DDBJ databases">
        <title>Draft Genome Sequence of Lactobacillus curieae NBRC 111893 isolated from Koso, a Japanese sugar-Vegetable Fermented Beverage.</title>
        <authorList>
            <person name="Chiou T.Y."/>
            <person name="Oshima K."/>
            <person name="Suda W."/>
            <person name="Hattori M."/>
            <person name="Takahashi T."/>
        </authorList>
    </citation>
    <scope>NUCLEOTIDE SEQUENCE [LARGE SCALE GENOMIC DNA]</scope>
    <source>
        <strain evidence="1 2">NBRC111893</strain>
    </source>
</reference>
<protein>
    <submittedName>
        <fullName evidence="1">Uncharacterized protein</fullName>
    </submittedName>
</protein>
<accession>A0A401FPI5</accession>
<dbReference type="RefSeq" id="WP_160114481.1">
    <property type="nucleotide sequence ID" value="NZ_BEXA01000008.1"/>
</dbReference>
<dbReference type="AlphaFoldDB" id="A0A401FPI5"/>
<dbReference type="EMBL" id="BEXA01000008">
    <property type="protein sequence ID" value="GAY74263.1"/>
    <property type="molecule type" value="Genomic_DNA"/>
</dbReference>
<name>A0A401FPI5_9LACO</name>
<evidence type="ECO:0000313" key="1">
    <source>
        <dbReference type="EMBL" id="GAY74263.1"/>
    </source>
</evidence>
<organism evidence="1 2">
    <name type="scientific">Lentilactobacillus kosonis</name>
    <dbReference type="NCBI Taxonomy" id="2810561"/>
    <lineage>
        <taxon>Bacteria</taxon>
        <taxon>Bacillati</taxon>
        <taxon>Bacillota</taxon>
        <taxon>Bacilli</taxon>
        <taxon>Lactobacillales</taxon>
        <taxon>Lactobacillaceae</taxon>
        <taxon>Lentilactobacillus</taxon>
    </lineage>
</organism>
<comment type="caution">
    <text evidence="1">The sequence shown here is derived from an EMBL/GenBank/DDBJ whole genome shotgun (WGS) entry which is preliminary data.</text>
</comment>
<keyword evidence="2" id="KW-1185">Reference proteome</keyword>
<sequence>MKRNEFGYVSGLETKIDRELNKWCLDKQIERVNHKDSETTIQVKIKRKKPKK</sequence>
<dbReference type="Proteomes" id="UP000286974">
    <property type="component" value="Unassembled WGS sequence"/>
</dbReference>
<gene>
    <name evidence="1" type="ORF">NBRC111893_2409</name>
</gene>
<proteinExistence type="predicted"/>